<name>A0A4R8VDT3_9MICO</name>
<dbReference type="AlphaFoldDB" id="A0A4R8VDT3"/>
<organism evidence="1 3">
    <name type="scientific">Cryobacterium flavum</name>
    <dbReference type="NCBI Taxonomy" id="1424659"/>
    <lineage>
        <taxon>Bacteria</taxon>
        <taxon>Bacillati</taxon>
        <taxon>Actinomycetota</taxon>
        <taxon>Actinomycetes</taxon>
        <taxon>Micrococcales</taxon>
        <taxon>Microbacteriaceae</taxon>
        <taxon>Cryobacterium</taxon>
    </lineage>
</organism>
<protein>
    <submittedName>
        <fullName evidence="1">Mannitol-1-phosphate 5-dehydrogenase</fullName>
    </submittedName>
</protein>
<dbReference type="STRING" id="1424659.SAMN05216368_102368"/>
<accession>A0A4R8VDT3</accession>
<keyword evidence="4" id="KW-1185">Reference proteome</keyword>
<dbReference type="Proteomes" id="UP000199639">
    <property type="component" value="Unassembled WGS sequence"/>
</dbReference>
<proteinExistence type="predicted"/>
<dbReference type="RefSeq" id="WP_092339421.1">
    <property type="nucleotide sequence ID" value="NZ_FNIB01000002.1"/>
</dbReference>
<dbReference type="Proteomes" id="UP000298252">
    <property type="component" value="Unassembled WGS sequence"/>
</dbReference>
<evidence type="ECO:0000313" key="4">
    <source>
        <dbReference type="Proteomes" id="UP000298252"/>
    </source>
</evidence>
<reference evidence="1 3" key="1">
    <citation type="submission" date="2016-10" db="EMBL/GenBank/DDBJ databases">
        <authorList>
            <person name="Varghese N."/>
            <person name="Submissions S."/>
        </authorList>
    </citation>
    <scope>NUCLEOTIDE SEQUENCE [LARGE SCALE GENOMIC DNA]</scope>
    <source>
        <strain evidence="1 3">CGMCC 1.11215</strain>
    </source>
</reference>
<dbReference type="EMBL" id="SOFD01000009">
    <property type="protein sequence ID" value="TFB80945.1"/>
    <property type="molecule type" value="Genomic_DNA"/>
</dbReference>
<reference evidence="2 4" key="2">
    <citation type="submission" date="2019-03" db="EMBL/GenBank/DDBJ databases">
        <title>Genomics of glacier-inhabiting Cryobacterium strains.</title>
        <authorList>
            <person name="Liu Q."/>
            <person name="Xin Y.-H."/>
        </authorList>
    </citation>
    <scope>NUCLEOTIDE SEQUENCE [LARGE SCALE GENOMIC DNA]</scope>
    <source>
        <strain evidence="2 4">Hh8</strain>
    </source>
</reference>
<evidence type="ECO:0000313" key="2">
    <source>
        <dbReference type="EMBL" id="TFB80945.1"/>
    </source>
</evidence>
<gene>
    <name evidence="2" type="ORF">E3O21_03475</name>
    <name evidence="1" type="ORF">SAMN05216368_102368</name>
</gene>
<evidence type="ECO:0000313" key="1">
    <source>
        <dbReference type="EMBL" id="SDM84165.1"/>
    </source>
</evidence>
<sequence length="74" mass="7632">MLASSGGSAVSLLEAIRAAFRFDVPGDSQSAKLQRLLAGEAAPRIAEVVCGLAPGHPLFDAVTRDIAAAQRVSR</sequence>
<evidence type="ECO:0000313" key="3">
    <source>
        <dbReference type="Proteomes" id="UP000199639"/>
    </source>
</evidence>
<dbReference type="EMBL" id="FNIB01000002">
    <property type="protein sequence ID" value="SDM84165.1"/>
    <property type="molecule type" value="Genomic_DNA"/>
</dbReference>